<reference evidence="1 2" key="1">
    <citation type="submission" date="2011-06" db="EMBL/GenBank/DDBJ databases">
        <title>Genomic sequence of Methylobacter tundripaludum SV96.</title>
        <authorList>
            <consortium name="US DOE Joint Genome Institute"/>
            <person name="Lucas S."/>
            <person name="Han J."/>
            <person name="Lapidus A."/>
            <person name="Cheng J.-F."/>
            <person name="Goodwin L."/>
            <person name="Pitluck S."/>
            <person name="Held B."/>
            <person name="Detter J.C."/>
            <person name="Han C."/>
            <person name="Tapia R."/>
            <person name="Land M."/>
            <person name="Hauser L."/>
            <person name="Kyrpides N."/>
            <person name="Ivanova N."/>
            <person name="Ovchinnikova G."/>
            <person name="Pagani I."/>
            <person name="Klotz M.G."/>
            <person name="Dispirito A.A."/>
            <person name="Murrell J.C."/>
            <person name="Dunfield P."/>
            <person name="Kalyuzhnaya M.G."/>
            <person name="Svenning M."/>
            <person name="Trotsenko Y.A."/>
            <person name="Stein L.Y."/>
            <person name="Woyke T."/>
        </authorList>
    </citation>
    <scope>NUCLEOTIDE SEQUENCE [LARGE SCALE GENOMIC DNA]</scope>
    <source>
        <strain evidence="2">ATCC BAA-1195 / DSM 17260 / SV96</strain>
    </source>
</reference>
<evidence type="ECO:0000313" key="2">
    <source>
        <dbReference type="Proteomes" id="UP000004664"/>
    </source>
</evidence>
<dbReference type="RefSeq" id="WP_006892979.1">
    <property type="nucleotide sequence ID" value="NZ_JH109153.1"/>
</dbReference>
<dbReference type="HOGENOM" id="CLU_2193823_0_0_6"/>
<evidence type="ECO:0000313" key="1">
    <source>
        <dbReference type="EMBL" id="EGW20631.1"/>
    </source>
</evidence>
<sequence length="120" mass="13654">MTNSQLPPPQAVRYINTWLSRNNYSGVFPNDLALLLAENRRITRSPNVIKYGRIPFSKDSKGRISYRLEDIRDLCNNAIKPICEERLAIQLAKADAVAAGRNYYFKPATVEPEVTDEQLV</sequence>
<dbReference type="eggNOG" id="ENOG5030PNK">
    <property type="taxonomic scope" value="Bacteria"/>
</dbReference>
<dbReference type="Proteomes" id="UP000004664">
    <property type="component" value="Unassembled WGS sequence"/>
</dbReference>
<keyword evidence="2" id="KW-1185">Reference proteome</keyword>
<dbReference type="EMBL" id="JH109153">
    <property type="protein sequence ID" value="EGW20631.1"/>
    <property type="molecule type" value="Genomic_DNA"/>
</dbReference>
<protein>
    <submittedName>
        <fullName evidence="1">Uncharacterized protein</fullName>
    </submittedName>
</protein>
<proteinExistence type="predicted"/>
<name>G3J0A9_METTV</name>
<dbReference type="AlphaFoldDB" id="G3J0A9"/>
<gene>
    <name evidence="1" type="ORF">Mettu_3779</name>
</gene>
<accession>G3J0A9</accession>
<organism evidence="1 2">
    <name type="scientific">Methylobacter tundripaludum (strain ATCC BAA-1195 / DSM 17260 / SV96)</name>
    <dbReference type="NCBI Taxonomy" id="697282"/>
    <lineage>
        <taxon>Bacteria</taxon>
        <taxon>Pseudomonadati</taxon>
        <taxon>Pseudomonadota</taxon>
        <taxon>Gammaproteobacteria</taxon>
        <taxon>Methylococcales</taxon>
        <taxon>Methylococcaceae</taxon>
        <taxon>Methylobacter</taxon>
    </lineage>
</organism>